<accession>A0A9Q1FG80</accession>
<comment type="caution">
    <text evidence="2">The sequence shown here is derived from an EMBL/GenBank/DDBJ whole genome shotgun (WGS) entry which is preliminary data.</text>
</comment>
<sequence length="133" mass="14528">MAGDEQRDGGMGSSGPKRSESARLLAALRRLPLKPTKDWRMLGAPASAVLKREAINIHEEEGFLSSALVMQLGGALGAERQDGSVYAERAKSMLGARLRRVPHEDRANDDICGRVFTRAITDCLYVSPFVLYP</sequence>
<reference evidence="2" key="1">
    <citation type="journal article" date="2023" name="Science">
        <title>Genome structures resolve the early diversification of teleost fishes.</title>
        <authorList>
            <person name="Parey E."/>
            <person name="Louis A."/>
            <person name="Montfort J."/>
            <person name="Bouchez O."/>
            <person name="Roques C."/>
            <person name="Iampietro C."/>
            <person name="Lluch J."/>
            <person name="Castinel A."/>
            <person name="Donnadieu C."/>
            <person name="Desvignes T."/>
            <person name="Floi Bucao C."/>
            <person name="Jouanno E."/>
            <person name="Wen M."/>
            <person name="Mejri S."/>
            <person name="Dirks R."/>
            <person name="Jansen H."/>
            <person name="Henkel C."/>
            <person name="Chen W.J."/>
            <person name="Zahm M."/>
            <person name="Cabau C."/>
            <person name="Klopp C."/>
            <person name="Thompson A.W."/>
            <person name="Robinson-Rechavi M."/>
            <person name="Braasch I."/>
            <person name="Lecointre G."/>
            <person name="Bobe J."/>
            <person name="Postlethwait J.H."/>
            <person name="Berthelot C."/>
            <person name="Roest Crollius H."/>
            <person name="Guiguen Y."/>
        </authorList>
    </citation>
    <scope>NUCLEOTIDE SEQUENCE</scope>
    <source>
        <strain evidence="2">WJC10195</strain>
    </source>
</reference>
<evidence type="ECO:0000313" key="3">
    <source>
        <dbReference type="Proteomes" id="UP001152622"/>
    </source>
</evidence>
<evidence type="ECO:0000313" key="2">
    <source>
        <dbReference type="EMBL" id="KAJ8357542.1"/>
    </source>
</evidence>
<dbReference type="Proteomes" id="UP001152622">
    <property type="component" value="Chromosome 6"/>
</dbReference>
<evidence type="ECO:0000256" key="1">
    <source>
        <dbReference type="SAM" id="MobiDB-lite"/>
    </source>
</evidence>
<dbReference type="EMBL" id="JAINUF010000006">
    <property type="protein sequence ID" value="KAJ8357542.1"/>
    <property type="molecule type" value="Genomic_DNA"/>
</dbReference>
<name>A0A9Q1FG80_SYNKA</name>
<feature type="region of interest" description="Disordered" evidence="1">
    <location>
        <begin position="1"/>
        <end position="21"/>
    </location>
</feature>
<proteinExistence type="predicted"/>
<keyword evidence="3" id="KW-1185">Reference proteome</keyword>
<gene>
    <name evidence="2" type="ORF">SKAU_G00203360</name>
</gene>
<organism evidence="2 3">
    <name type="scientific">Synaphobranchus kaupii</name>
    <name type="common">Kaup's arrowtooth eel</name>
    <dbReference type="NCBI Taxonomy" id="118154"/>
    <lineage>
        <taxon>Eukaryota</taxon>
        <taxon>Metazoa</taxon>
        <taxon>Chordata</taxon>
        <taxon>Craniata</taxon>
        <taxon>Vertebrata</taxon>
        <taxon>Euteleostomi</taxon>
        <taxon>Actinopterygii</taxon>
        <taxon>Neopterygii</taxon>
        <taxon>Teleostei</taxon>
        <taxon>Anguilliformes</taxon>
        <taxon>Synaphobranchidae</taxon>
        <taxon>Synaphobranchus</taxon>
    </lineage>
</organism>
<protein>
    <submittedName>
        <fullName evidence="2">Uncharacterized protein</fullName>
    </submittedName>
</protein>
<dbReference type="AlphaFoldDB" id="A0A9Q1FG80"/>